<dbReference type="EMBL" id="CM045877">
    <property type="protein sequence ID" value="KAI7940795.1"/>
    <property type="molecule type" value="Genomic_DNA"/>
</dbReference>
<evidence type="ECO:0000313" key="1">
    <source>
        <dbReference type="EMBL" id="KAI7940795.1"/>
    </source>
</evidence>
<gene>
    <name evidence="1" type="ORF">MJO28_013080</name>
</gene>
<organism evidence="1 2">
    <name type="scientific">Puccinia striiformis f. sp. tritici</name>
    <dbReference type="NCBI Taxonomy" id="168172"/>
    <lineage>
        <taxon>Eukaryota</taxon>
        <taxon>Fungi</taxon>
        <taxon>Dikarya</taxon>
        <taxon>Basidiomycota</taxon>
        <taxon>Pucciniomycotina</taxon>
        <taxon>Pucciniomycetes</taxon>
        <taxon>Pucciniales</taxon>
        <taxon>Pucciniaceae</taxon>
        <taxon>Puccinia</taxon>
    </lineage>
</organism>
<protein>
    <submittedName>
        <fullName evidence="1">Uncharacterized protein</fullName>
    </submittedName>
</protein>
<proteinExistence type="predicted"/>
<reference evidence="1 2" key="3">
    <citation type="journal article" date="2022" name="Microbiol. Spectr.">
        <title>Folding features and dynamics of 3D genome architecture in plant fungal pathogens.</title>
        <authorList>
            <person name="Xia C."/>
        </authorList>
    </citation>
    <scope>NUCLEOTIDE SEQUENCE [LARGE SCALE GENOMIC DNA]</scope>
    <source>
        <strain evidence="1 2">93-210</strain>
    </source>
</reference>
<accession>A0ACC0DYI0</accession>
<sequence length="420" mass="47996">MSFLGLSLVTWQTLLIIGFPLIYGSLSRIRSVLLFIRNPYKKKDPSSNEEKLSHTRNSHHQVLPPPPPRRYLRPQSFVLGLSLIILLTRYVKDNPAQTNPFKLTNLLLNVPSTTLTSSMERYYRLKGIDQLPYEQERLIKKLNTLESRMLYSTLGPIPFLECSWCRPPSQAKSKGIDHLYFILSRLIFQYGCLLFGIGVLTTGASQANMKRKIWRTRLTLTSILCLVIEGSLLSVLVYIPAIITSLDKRRMTWDTLFFLRSLFFALVLGAAWWSVISEPPKNFLSPTHKLGLSLNSLGVHLDGLVNRLRLTALQRTTIMKDLHYRTQINQFWENVENQSSLASSNPSIKTIKDKMGLGNTTTTTTTLSDQIQKEEQEQEEEDGQGRKVSNHQTRDQLRNWIDSVFPDPSFDDPTTTPISL</sequence>
<name>A0ACC0DYI0_9BASI</name>
<reference evidence="2" key="1">
    <citation type="journal article" date="2018" name="BMC Genomics">
        <title>Genomic insights into host adaptation between the wheat stripe rust pathogen (Puccinia striiformis f. sp. tritici) and the barley stripe rust pathogen (Puccinia striiformis f. sp. hordei).</title>
        <authorList>
            <person name="Xia C."/>
            <person name="Wang M."/>
            <person name="Yin C."/>
            <person name="Cornejo O.E."/>
            <person name="Hulbert S.H."/>
            <person name="Chen X."/>
        </authorList>
    </citation>
    <scope>NUCLEOTIDE SEQUENCE [LARGE SCALE GENOMIC DNA]</scope>
    <source>
        <strain evidence="2">93-210</strain>
    </source>
</reference>
<keyword evidence="2" id="KW-1185">Reference proteome</keyword>
<dbReference type="Proteomes" id="UP001060170">
    <property type="component" value="Chromosome 13"/>
</dbReference>
<evidence type="ECO:0000313" key="2">
    <source>
        <dbReference type="Proteomes" id="UP001060170"/>
    </source>
</evidence>
<comment type="caution">
    <text evidence="1">The sequence shown here is derived from an EMBL/GenBank/DDBJ whole genome shotgun (WGS) entry which is preliminary data.</text>
</comment>
<reference evidence="2" key="2">
    <citation type="journal article" date="2018" name="Mol. Plant Microbe Interact.">
        <title>Genome sequence resources for the wheat stripe rust pathogen (Puccinia striiformis f. sp. tritici) and the barley stripe rust pathogen (Puccinia striiformis f. sp. hordei).</title>
        <authorList>
            <person name="Xia C."/>
            <person name="Wang M."/>
            <person name="Yin C."/>
            <person name="Cornejo O.E."/>
            <person name="Hulbert S.H."/>
            <person name="Chen X."/>
        </authorList>
    </citation>
    <scope>NUCLEOTIDE SEQUENCE [LARGE SCALE GENOMIC DNA]</scope>
    <source>
        <strain evidence="2">93-210</strain>
    </source>
</reference>